<dbReference type="InterPro" id="IPR010987">
    <property type="entry name" value="Glutathione-S-Trfase_C-like"/>
</dbReference>
<dbReference type="InterPro" id="IPR036282">
    <property type="entry name" value="Glutathione-S-Trfase_C_sf"/>
</dbReference>
<gene>
    <name evidence="3" type="ORF">WKI299_LOCUS9424</name>
</gene>
<feature type="region of interest" description="Disordered" evidence="1">
    <location>
        <begin position="176"/>
        <end position="195"/>
    </location>
</feature>
<sequence>MTAWVGFKFGMMGLTSLDRSLVLMLIDQAKDLRSELSRVCYYPAHDGFEAENNTFINVYLPRQLREWERFLSEHPHNGGWLVTGDEPTVTDFVTFEYIDQCLVLASNALNDREHLFDCVTNIQHSWSFRSSYEQQQQQQQQNGRPRYPTRFQYRQQQQEELEENDKLVASIPVENQQDHQSFRQEHQPIRQDHQPIRQEQKVSLAAARYALTRFPFAPFIVRLSTGNIKEKSISQDLEKYLNEQHQAEIQIASIRKSTTKCEQNEHDYLIYVKDSNSFCTLFNKQKWPQQLGGENFIFPSTPSFPPQLSLVIKNVDLRMDIKEFSDDLKTIHPEIHNVIRLKNKFQNDIKLVKLELLSNTFREELLKTGKIRANGLIFDIDEYLSPATVLICTKCRGIGHFRRQCTQIDETCNVCGHNCPDLRQHQCSNINKCIHCDGNHLSNSIKCPVIKEFRADLTKKLFSNKPAILRHNNNNNNNQENQNYIHNTIDYPLLPLSQRPPTNNTSVMNKLDEVLIGMAKLNESFERIAKKQYELEQFINHKNEQDEYLLNKVEQLRLSNNETKENMIKNEKLIKNLILPTLELISKFLYHSNLKANGVDDADFKCQIETKRALLDLVLTGKKDCI</sequence>
<dbReference type="InterPro" id="IPR004046">
    <property type="entry name" value="GST_C"/>
</dbReference>
<dbReference type="PROSITE" id="PS50405">
    <property type="entry name" value="GST_CTER"/>
    <property type="match status" value="1"/>
</dbReference>
<evidence type="ECO:0000313" key="3">
    <source>
        <dbReference type="EMBL" id="CAF2046871.1"/>
    </source>
</evidence>
<dbReference type="AlphaFoldDB" id="A0A816PEN4"/>
<feature type="domain" description="GST C-terminal" evidence="2">
    <location>
        <begin position="15"/>
        <end position="149"/>
    </location>
</feature>
<proteinExistence type="predicted"/>
<dbReference type="EMBL" id="CAJNRF010003048">
    <property type="protein sequence ID" value="CAF2046871.1"/>
    <property type="molecule type" value="Genomic_DNA"/>
</dbReference>
<evidence type="ECO:0000256" key="1">
    <source>
        <dbReference type="SAM" id="MobiDB-lite"/>
    </source>
</evidence>
<evidence type="ECO:0000259" key="2">
    <source>
        <dbReference type="PROSITE" id="PS50405"/>
    </source>
</evidence>
<name>A0A816PEN4_9BILA</name>
<dbReference type="Gene3D" id="1.20.1050.10">
    <property type="match status" value="1"/>
</dbReference>
<protein>
    <recommendedName>
        <fullName evidence="2">GST C-terminal domain-containing protein</fullName>
    </recommendedName>
</protein>
<dbReference type="SUPFAM" id="SSF47616">
    <property type="entry name" value="GST C-terminal domain-like"/>
    <property type="match status" value="1"/>
</dbReference>
<dbReference type="Proteomes" id="UP000663856">
    <property type="component" value="Unassembled WGS sequence"/>
</dbReference>
<accession>A0A816PEN4</accession>
<organism evidence="3 4">
    <name type="scientific">Rotaria magnacalcarata</name>
    <dbReference type="NCBI Taxonomy" id="392030"/>
    <lineage>
        <taxon>Eukaryota</taxon>
        <taxon>Metazoa</taxon>
        <taxon>Spiralia</taxon>
        <taxon>Gnathifera</taxon>
        <taxon>Rotifera</taxon>
        <taxon>Eurotatoria</taxon>
        <taxon>Bdelloidea</taxon>
        <taxon>Philodinida</taxon>
        <taxon>Philodinidae</taxon>
        <taxon>Rotaria</taxon>
    </lineage>
</organism>
<comment type="caution">
    <text evidence="3">The sequence shown here is derived from an EMBL/GenBank/DDBJ whole genome shotgun (WGS) entry which is preliminary data.</text>
</comment>
<reference evidence="3" key="1">
    <citation type="submission" date="2021-02" db="EMBL/GenBank/DDBJ databases">
        <authorList>
            <person name="Nowell W R."/>
        </authorList>
    </citation>
    <scope>NUCLEOTIDE SEQUENCE</scope>
</reference>
<dbReference type="Pfam" id="PF14497">
    <property type="entry name" value="GST_C_3"/>
    <property type="match status" value="1"/>
</dbReference>
<evidence type="ECO:0000313" key="4">
    <source>
        <dbReference type="Proteomes" id="UP000663856"/>
    </source>
</evidence>